<dbReference type="GO" id="GO:0008758">
    <property type="term" value="F:UDP-2,3-diacylglucosamine hydrolase activity"/>
    <property type="evidence" value="ECO:0007669"/>
    <property type="project" value="TreeGrafter"/>
</dbReference>
<comment type="cofactor">
    <cofactor evidence="1">
        <name>a divalent metal cation</name>
        <dbReference type="ChEBI" id="CHEBI:60240"/>
    </cofactor>
</comment>
<dbReference type="GO" id="GO:0046872">
    <property type="term" value="F:metal ion binding"/>
    <property type="evidence" value="ECO:0007669"/>
    <property type="project" value="UniProtKB-KW"/>
</dbReference>
<dbReference type="Pfam" id="PF00149">
    <property type="entry name" value="Metallophos"/>
    <property type="match status" value="1"/>
</dbReference>
<sequence length="291" mass="32753">MPEKVSRRSFLKRALGFLSAAFGINAGGYYYARDIEPRLLEITNYKISDNTIPQAFHNKKIIQFSDTHLGFHYDLKQLEELIKKINKLKPDIVFFTGDLMDEPNKYKESNKIAPLLQKIKAPLGRFAIYGNHDHGGYGSDIYKSIMEEAGFILLLNENRKIEISGSSIQIIGIDDAMLGRPDIKLASENMDESLYKILLSHAPDLADGASAFNINLQLSGHSHGGQIKLPFFGALVKPPHAERYHEGFYEIGSQSPLTLYVNRGLGTTRMPFRFLSKPELTVFTLQSNSKK</sequence>
<keyword evidence="7" id="KW-1185">Reference proteome</keyword>
<dbReference type="Proteomes" id="UP000037109">
    <property type="component" value="Unassembled WGS sequence"/>
</dbReference>
<dbReference type="GO" id="GO:0009245">
    <property type="term" value="P:lipid A biosynthetic process"/>
    <property type="evidence" value="ECO:0007669"/>
    <property type="project" value="TreeGrafter"/>
</dbReference>
<evidence type="ECO:0000313" key="6">
    <source>
        <dbReference type="EMBL" id="KON89285.1"/>
    </source>
</evidence>
<dbReference type="InterPro" id="IPR051158">
    <property type="entry name" value="Metallophosphoesterase_sf"/>
</dbReference>
<evidence type="ECO:0000313" key="7">
    <source>
        <dbReference type="Proteomes" id="UP000037109"/>
    </source>
</evidence>
<feature type="domain" description="Calcineurin-like phosphoesterase" evidence="5">
    <location>
        <begin position="60"/>
        <end position="224"/>
    </location>
</feature>
<comment type="similarity">
    <text evidence="4">Belongs to the metallophosphoesterase superfamily.</text>
</comment>
<dbReference type="PANTHER" id="PTHR31302:SF25">
    <property type="entry name" value="PHOSPHOESTERASE"/>
    <property type="match status" value="1"/>
</dbReference>
<dbReference type="EMBL" id="LGUF01000007">
    <property type="protein sequence ID" value="KON89285.1"/>
    <property type="molecule type" value="Genomic_DNA"/>
</dbReference>
<dbReference type="CDD" id="cd07385">
    <property type="entry name" value="MPP_YkuE_C"/>
    <property type="match status" value="1"/>
</dbReference>
<dbReference type="PANTHER" id="PTHR31302">
    <property type="entry name" value="TRANSMEMBRANE PROTEIN WITH METALLOPHOSPHOESTERASE DOMAIN-RELATED"/>
    <property type="match status" value="1"/>
</dbReference>
<dbReference type="SUPFAM" id="SSF56300">
    <property type="entry name" value="Metallo-dependent phosphatases"/>
    <property type="match status" value="1"/>
</dbReference>
<dbReference type="InterPro" id="IPR004843">
    <property type="entry name" value="Calcineurin-like_PHP"/>
</dbReference>
<reference evidence="7" key="1">
    <citation type="submission" date="2015-07" db="EMBL/GenBank/DDBJ databases">
        <title>Fjat-10036 dsm4.</title>
        <authorList>
            <person name="Liu B."/>
            <person name="Wang J."/>
            <person name="Zhu Y."/>
            <person name="Liu G."/>
            <person name="Chen Q."/>
            <person name="Chen Z."/>
            <person name="Lan J."/>
            <person name="Che J."/>
            <person name="Ge C."/>
            <person name="Shi H."/>
            <person name="Pan Z."/>
            <person name="Liu X."/>
        </authorList>
    </citation>
    <scope>NUCLEOTIDE SEQUENCE [LARGE SCALE GENOMIC DNA]</scope>
    <source>
        <strain evidence="7">DSM 4</strain>
    </source>
</reference>
<dbReference type="GO" id="GO:0016020">
    <property type="term" value="C:membrane"/>
    <property type="evidence" value="ECO:0007669"/>
    <property type="project" value="GOC"/>
</dbReference>
<evidence type="ECO:0000256" key="4">
    <source>
        <dbReference type="ARBA" id="ARBA00061089"/>
    </source>
</evidence>
<comment type="caution">
    <text evidence="6">The sequence shown here is derived from an EMBL/GenBank/DDBJ whole genome shotgun (WGS) entry which is preliminary data.</text>
</comment>
<dbReference type="RefSeq" id="WP_053436655.1">
    <property type="nucleotide sequence ID" value="NZ_LGUF01000007.1"/>
</dbReference>
<evidence type="ECO:0000259" key="5">
    <source>
        <dbReference type="Pfam" id="PF00149"/>
    </source>
</evidence>
<dbReference type="STRING" id="1459.AF332_22385"/>
<dbReference type="PATRIC" id="fig|1459.3.peg.4932"/>
<organism evidence="6 7">
    <name type="scientific">Sporosarcina globispora</name>
    <name type="common">Bacillus globisporus</name>
    <dbReference type="NCBI Taxonomy" id="1459"/>
    <lineage>
        <taxon>Bacteria</taxon>
        <taxon>Bacillati</taxon>
        <taxon>Bacillota</taxon>
        <taxon>Bacilli</taxon>
        <taxon>Bacillales</taxon>
        <taxon>Caryophanaceae</taxon>
        <taxon>Sporosarcina</taxon>
    </lineage>
</organism>
<dbReference type="OrthoDB" id="9780884at2"/>
<dbReference type="InterPro" id="IPR029052">
    <property type="entry name" value="Metallo-depent_PP-like"/>
</dbReference>
<gene>
    <name evidence="6" type="ORF">AF332_22385</name>
</gene>
<proteinExistence type="inferred from homology"/>
<dbReference type="FunFam" id="3.60.21.10:FF:000028">
    <property type="entry name" value="Putative metallophosphoesterase"/>
    <property type="match status" value="1"/>
</dbReference>
<dbReference type="AlphaFoldDB" id="A0A0M0GH94"/>
<evidence type="ECO:0000256" key="2">
    <source>
        <dbReference type="ARBA" id="ARBA00022723"/>
    </source>
</evidence>
<keyword evidence="2" id="KW-0479">Metal-binding</keyword>
<protein>
    <submittedName>
        <fullName evidence="6">Metallophosphoesterase</fullName>
    </submittedName>
</protein>
<evidence type="ECO:0000256" key="1">
    <source>
        <dbReference type="ARBA" id="ARBA00001968"/>
    </source>
</evidence>
<evidence type="ECO:0000256" key="3">
    <source>
        <dbReference type="ARBA" id="ARBA00022801"/>
    </source>
</evidence>
<accession>A0A0M0GH94</accession>
<name>A0A0M0GH94_SPOGL</name>
<keyword evidence="3" id="KW-0378">Hydrolase</keyword>
<dbReference type="Gene3D" id="3.60.21.10">
    <property type="match status" value="1"/>
</dbReference>